<accession>W1RS54</accession>
<keyword evidence="2" id="KW-1185">Reference proteome</keyword>
<proteinExistence type="predicted"/>
<sequence>MKMTRLSESFAVGSMPFFSELAAFLSRRIGSHLSSVSTPQSLACYQVDKKDATLRLRLVLIPFSNGQLLGRLSWLDWRGVDHVCCYVNEAFDCLALASNGVWKRQSKCAEALCLERYYSLMA</sequence>
<dbReference type="AlphaFoldDB" id="W1RS54"/>
<dbReference type="Proteomes" id="UP000018857">
    <property type="component" value="Unassembled WGS sequence"/>
</dbReference>
<organism evidence="1 2">
    <name type="scientific">Marinomonas profundimaris</name>
    <dbReference type="NCBI Taxonomy" id="1208321"/>
    <lineage>
        <taxon>Bacteria</taxon>
        <taxon>Pseudomonadati</taxon>
        <taxon>Pseudomonadota</taxon>
        <taxon>Gammaproteobacteria</taxon>
        <taxon>Oceanospirillales</taxon>
        <taxon>Oceanospirillaceae</taxon>
        <taxon>Marinomonas</taxon>
    </lineage>
</organism>
<dbReference type="OrthoDB" id="6105458at2"/>
<dbReference type="EMBL" id="AYOZ01000056">
    <property type="protein sequence ID" value="ETI58449.1"/>
    <property type="molecule type" value="Genomic_DNA"/>
</dbReference>
<name>W1RS54_9GAMM</name>
<reference evidence="1 2" key="1">
    <citation type="journal article" date="2014" name="Genome Announc.">
        <title>Draft Genome Sequence of Marinomonas sp. Strain D104, a Polycyclic Aromatic Hydrocarbon-Degrading Bacterium from the Deep-Sea Sediment of the Arctic Ocean.</title>
        <authorList>
            <person name="Dong C."/>
            <person name="Bai X."/>
            <person name="Lai Q."/>
            <person name="Xie Y."/>
            <person name="Chen X."/>
            <person name="Shao Z."/>
        </authorList>
    </citation>
    <scope>NUCLEOTIDE SEQUENCE [LARGE SCALE GENOMIC DNA]</scope>
    <source>
        <strain evidence="1 2">D104</strain>
    </source>
</reference>
<dbReference type="RefSeq" id="WP_024025047.1">
    <property type="nucleotide sequence ID" value="NZ_AYOZ01000056.1"/>
</dbReference>
<comment type="caution">
    <text evidence="1">The sequence shown here is derived from an EMBL/GenBank/DDBJ whole genome shotgun (WGS) entry which is preliminary data.</text>
</comment>
<protein>
    <submittedName>
        <fullName evidence="1">Uncharacterized protein</fullName>
    </submittedName>
</protein>
<dbReference type="PATRIC" id="fig|1208321.3.peg.2986"/>
<gene>
    <name evidence="1" type="ORF">D104_15010</name>
</gene>
<evidence type="ECO:0000313" key="2">
    <source>
        <dbReference type="Proteomes" id="UP000018857"/>
    </source>
</evidence>
<evidence type="ECO:0000313" key="1">
    <source>
        <dbReference type="EMBL" id="ETI58449.1"/>
    </source>
</evidence>